<gene>
    <name evidence="2" type="ORF">B0T21DRAFT_344825</name>
</gene>
<reference evidence="2" key="1">
    <citation type="submission" date="2023-06" db="EMBL/GenBank/DDBJ databases">
        <title>Genome-scale phylogeny and comparative genomics of the fungal order Sordariales.</title>
        <authorList>
            <consortium name="Lawrence Berkeley National Laboratory"/>
            <person name="Hensen N."/>
            <person name="Bonometti L."/>
            <person name="Westerberg I."/>
            <person name="Brannstrom I.O."/>
            <person name="Guillou S."/>
            <person name="Cros-Aarteil S."/>
            <person name="Calhoun S."/>
            <person name="Haridas S."/>
            <person name="Kuo A."/>
            <person name="Mondo S."/>
            <person name="Pangilinan J."/>
            <person name="Riley R."/>
            <person name="Labutti K."/>
            <person name="Andreopoulos B."/>
            <person name="Lipzen A."/>
            <person name="Chen C."/>
            <person name="Yanf M."/>
            <person name="Daum C."/>
            <person name="Ng V."/>
            <person name="Clum A."/>
            <person name="Steindorff A."/>
            <person name="Ohm R."/>
            <person name="Martin F."/>
            <person name="Silar P."/>
            <person name="Natvig D."/>
            <person name="Lalanne C."/>
            <person name="Gautier V."/>
            <person name="Ament-Velasquez S.L."/>
            <person name="Kruys A."/>
            <person name="Hutchinson M.I."/>
            <person name="Powell A.J."/>
            <person name="Barry K."/>
            <person name="Miller A.N."/>
            <person name="Grigoriev I.V."/>
            <person name="Debuchy R."/>
            <person name="Gladieux P."/>
            <person name="Thoren M.H."/>
            <person name="Johannesson H."/>
        </authorList>
    </citation>
    <scope>NUCLEOTIDE SEQUENCE</scope>
    <source>
        <strain evidence="2">CBS 540.89</strain>
    </source>
</reference>
<organism evidence="2 3">
    <name type="scientific">Apiosordaria backusii</name>
    <dbReference type="NCBI Taxonomy" id="314023"/>
    <lineage>
        <taxon>Eukaryota</taxon>
        <taxon>Fungi</taxon>
        <taxon>Dikarya</taxon>
        <taxon>Ascomycota</taxon>
        <taxon>Pezizomycotina</taxon>
        <taxon>Sordariomycetes</taxon>
        <taxon>Sordariomycetidae</taxon>
        <taxon>Sordariales</taxon>
        <taxon>Lasiosphaeriaceae</taxon>
        <taxon>Apiosordaria</taxon>
    </lineage>
</organism>
<evidence type="ECO:0000313" key="3">
    <source>
        <dbReference type="Proteomes" id="UP001172159"/>
    </source>
</evidence>
<dbReference type="Pfam" id="PF12044">
    <property type="entry name" value="Metallopep"/>
    <property type="match status" value="1"/>
</dbReference>
<feature type="compositionally biased region" description="Acidic residues" evidence="1">
    <location>
        <begin position="735"/>
        <end position="761"/>
    </location>
</feature>
<dbReference type="GO" id="GO:0005737">
    <property type="term" value="C:cytoplasm"/>
    <property type="evidence" value="ECO:0007669"/>
    <property type="project" value="TreeGrafter"/>
</dbReference>
<accession>A0AA40ESG1</accession>
<dbReference type="InterPro" id="IPR053002">
    <property type="entry name" value="Metalloproteinase_M10B"/>
</dbReference>
<comment type="caution">
    <text evidence="2">The sequence shown here is derived from an EMBL/GenBank/DDBJ whole genome shotgun (WGS) entry which is preliminary data.</text>
</comment>
<evidence type="ECO:0000256" key="1">
    <source>
        <dbReference type="SAM" id="MobiDB-lite"/>
    </source>
</evidence>
<evidence type="ECO:0000313" key="2">
    <source>
        <dbReference type="EMBL" id="KAK0744655.1"/>
    </source>
</evidence>
<protein>
    <submittedName>
        <fullName evidence="2">Peptidase family-domain-containing protein</fullName>
    </submittedName>
</protein>
<sequence>MFKLDNFNADGVEQVYQRCILMTGTTDASTDHVLLKSESRRGKPATPEQRWPVSNGHFKALALLAPGMNTVSLTSGNDDDDKLALRIRYVPLPKTPPLHLAILIAKDSPLSIDCPPRKFGTFSSTHSSLDAVIAKFRVTALMWQALIAEDMRKKDLGRRSFQLQEEWATDTLTRESVQISTTRPQETLGWVPQIHLVRTDKTVAELRHMDLAQPNQRAKSKGPLHDVFAQSLKEYGGPFVARSRPVVAGLVLDSHYDPKRNLVLGHEPFGLHEPDGLSLAVFGSHLTYAWPRFMDEIPECLLDARLSGESVSNENGQCLSLWETCAVSQRDFLCEVHRAFGGTPDQFVRSGDIIEWPKAFLSRTAYCHQSDTDGEEYDLSDPSWLSPPSDSFRGSLSDALFLRASRPHFKLPGDKNLPLDAPVIEIAGTYEKATISIRSVTKIRKVTTTQGPKPDPSFSSTEHLWQTVLDKDYITKNVQFPWGIKVLADNGVQTEVQNIWAHLHPATTFTIPGHPHITLEKKSVGPRTGPPSSNWHPWTVMLKKRDAQGKLVRASKIALHVGDVLDGAMVYYRDGSFATCGKPGNIPGGHQKRTMALKKGVDVTCVAVTRWSVDRAWWPLLGLRVWGSDGRGMGALNARHAGGNKTEFLTAGRGRRIVGFYGHHGSHGNLCTEFGIVTAPRGVRLPGEVYDVERWEVLTSGGEEGEKGEDEGERKPKRRRVGGDKDSTVAKNDAMELDDGSDSSSDGDGDDNISEDVDSGYDDFRRASQSAIKIYEELYKGKQYRE</sequence>
<dbReference type="InterPro" id="IPR021917">
    <property type="entry name" value="Unchr_Zn-peptidase-like"/>
</dbReference>
<name>A0AA40ESG1_9PEZI</name>
<dbReference type="PANTHER" id="PTHR21054:SF2">
    <property type="entry name" value="MIP04191P"/>
    <property type="match status" value="1"/>
</dbReference>
<proteinExistence type="predicted"/>
<keyword evidence="3" id="KW-1185">Reference proteome</keyword>
<dbReference type="PANTHER" id="PTHR21054">
    <property type="entry name" value="ZINC METALLOPROTEINASE-RELATED"/>
    <property type="match status" value="1"/>
</dbReference>
<dbReference type="Proteomes" id="UP001172159">
    <property type="component" value="Unassembled WGS sequence"/>
</dbReference>
<dbReference type="EMBL" id="JAUKTV010000002">
    <property type="protein sequence ID" value="KAK0744655.1"/>
    <property type="molecule type" value="Genomic_DNA"/>
</dbReference>
<dbReference type="AlphaFoldDB" id="A0AA40ESG1"/>
<feature type="region of interest" description="Disordered" evidence="1">
    <location>
        <begin position="700"/>
        <end position="762"/>
    </location>
</feature>